<dbReference type="Gene3D" id="2.60.40.10">
    <property type="entry name" value="Immunoglobulins"/>
    <property type="match status" value="1"/>
</dbReference>
<dbReference type="Proteomes" id="UP000605733">
    <property type="component" value="Unassembled WGS sequence"/>
</dbReference>
<dbReference type="InterPro" id="IPR026444">
    <property type="entry name" value="Secre_tail"/>
</dbReference>
<dbReference type="InterPro" id="IPR013783">
    <property type="entry name" value="Ig-like_fold"/>
</dbReference>
<dbReference type="NCBIfam" id="TIGR04183">
    <property type="entry name" value="Por_Secre_tail"/>
    <property type="match status" value="1"/>
</dbReference>
<dbReference type="InterPro" id="IPR045474">
    <property type="entry name" value="GEVED"/>
</dbReference>
<comment type="caution">
    <text evidence="4">The sequence shown here is derived from an EMBL/GenBank/DDBJ whole genome shotgun (WGS) entry which is preliminary data.</text>
</comment>
<feature type="chain" id="PRO_5046811611" description="GEVED domain-containing protein" evidence="2">
    <location>
        <begin position="20"/>
        <end position="997"/>
    </location>
</feature>
<sequence>MMKKLLLLFSLSFIFHLNALGQTNEIVGPAFIDSASVIKTGALSKSRLIRHITKPKLYNPRNRGINKVVPGKGLPKVKDPALQSKMGDIPVKAPIFSFDGAVTRSTPSDPTGAVGRNHYVNAWNSAFAIWDKDGNEIIPPSSLESIGGAFNNETDGDPIVFYDEAADRFILMQFSASPSSGSASPPALLFAVSQGPDPVNSGWYTYRFDLGSLPDYPKISLWNDGYYITTNKDALEPQGKEIVYVLERDRMLQGSDNVRILGFPLPGIQNNGFYSPAGFSVMGGDLPPPGNAPIIYLQDDEWVGVNQDHLKLWLMNVNWDNVGSSTISESQEITDGVSPFTATFDGGGFKNLPQPGDNSEIDALQGAMMYMTQYRRFGTHNSVVMNFVVDVEPTAAKHAGIRWYELRQPADGAPWSVYQEGTYAPDNSDRFSGSIGIDMRGNIAMGYTVVNDNPANPVFPSIRYTGRFVNDQLGLMTVQEESIVEGESPQPRPEGRYGDYAHLSIDPVDDLTFWHNAEYFIGVDRVNKVGVFRIAANEPNDVGVVVLVGPQNATLTNSEEITIRIRNYGTNAQSNFEVSYRIDGGPLVTEVFEETIPAESSAEFTFEETGDFSEIGEIYTLTLSTNLENDSNTNNDSIEVEVKNLPPNDIGVTSIDSPFTDENLTSTEEVTITISNFGGEPQQDFPVSYQIGNNAPVTETFNEVLEVGEDVVYTFNQTANLASFGRYRIEARTRLENDFDPSNDAETISVASLNCIPEGSDCSQGDGIFYFELGDYRNERIPCTNGYIDFIGGTTDLDRSQGDFTVTVETGFAEGEREKFSMWIDFNDNAVFEDEERVISSEVIPQANRSFSYDFNIPRDADLGQHLLRIRAGDTNFSGDLNDPCSVMAYGTTHDYSVNITDSTLDIEDFILNEAELVVITLPNQEDQYRVVMETSFGEPLRITVHDLLGQKLIENQVVNDGDAYVYELDMSYAAPGVYLVRFGTRKVGKVKRFIVK</sequence>
<gene>
    <name evidence="4" type="ORF">GCM10011532_09980</name>
</gene>
<feature type="signal peptide" evidence="2">
    <location>
        <begin position="1"/>
        <end position="19"/>
    </location>
</feature>
<evidence type="ECO:0000259" key="3">
    <source>
        <dbReference type="Pfam" id="PF20009"/>
    </source>
</evidence>
<organism evidence="4 5">
    <name type="scientific">Christiangramia forsetii</name>
    <dbReference type="NCBI Taxonomy" id="411153"/>
    <lineage>
        <taxon>Bacteria</taxon>
        <taxon>Pseudomonadati</taxon>
        <taxon>Bacteroidota</taxon>
        <taxon>Flavobacteriia</taxon>
        <taxon>Flavobacteriales</taxon>
        <taxon>Flavobacteriaceae</taxon>
        <taxon>Christiangramia</taxon>
    </lineage>
</organism>
<name>A0ABQ1WEP0_9FLAO</name>
<feature type="domain" description="GEVED" evidence="3">
    <location>
        <begin position="820"/>
        <end position="899"/>
    </location>
</feature>
<reference evidence="5" key="1">
    <citation type="journal article" date="2019" name="Int. J. Syst. Evol. Microbiol.">
        <title>The Global Catalogue of Microorganisms (GCM) 10K type strain sequencing project: providing services to taxonomists for standard genome sequencing and annotation.</title>
        <authorList>
            <consortium name="The Broad Institute Genomics Platform"/>
            <consortium name="The Broad Institute Genome Sequencing Center for Infectious Disease"/>
            <person name="Wu L."/>
            <person name="Ma J."/>
        </authorList>
    </citation>
    <scope>NUCLEOTIDE SEQUENCE [LARGE SCALE GENOMIC DNA]</scope>
    <source>
        <strain evidence="5">CGMCC 1.15422</strain>
    </source>
</reference>
<dbReference type="Pfam" id="PF20009">
    <property type="entry name" value="GEVED"/>
    <property type="match status" value="1"/>
</dbReference>
<proteinExistence type="predicted"/>
<evidence type="ECO:0000313" key="5">
    <source>
        <dbReference type="Proteomes" id="UP000605733"/>
    </source>
</evidence>
<keyword evidence="1 2" id="KW-0732">Signal</keyword>
<keyword evidence="5" id="KW-1185">Reference proteome</keyword>
<evidence type="ECO:0000256" key="1">
    <source>
        <dbReference type="ARBA" id="ARBA00022729"/>
    </source>
</evidence>
<accession>A0ABQ1WEP0</accession>
<evidence type="ECO:0000256" key="2">
    <source>
        <dbReference type="SAM" id="SignalP"/>
    </source>
</evidence>
<protein>
    <recommendedName>
        <fullName evidence="3">GEVED domain-containing protein</fullName>
    </recommendedName>
</protein>
<evidence type="ECO:0000313" key="4">
    <source>
        <dbReference type="EMBL" id="GGG28527.1"/>
    </source>
</evidence>
<dbReference type="EMBL" id="BMIX01000002">
    <property type="protein sequence ID" value="GGG28527.1"/>
    <property type="molecule type" value="Genomic_DNA"/>
</dbReference>